<evidence type="ECO:0000313" key="5">
    <source>
        <dbReference type="EMBL" id="KMO70256.1"/>
    </source>
</evidence>
<protein>
    <recommendedName>
        <fullName evidence="1">Beta-lactamase</fullName>
    </recommendedName>
    <alternativeName>
        <fullName evidence="2">Penicillinase</fullName>
    </alternativeName>
</protein>
<keyword evidence="6" id="KW-1185">Reference proteome</keyword>
<reference evidence="5 6" key="1">
    <citation type="journal article" date="2015" name="Genome Biol. Evol.">
        <title>Characterization of Three Mycobacterium spp. with Potential Use in Bioremediation by Genome Sequencing and Comparative Genomics.</title>
        <authorList>
            <person name="Das S."/>
            <person name="Pettersson B.M."/>
            <person name="Behra P.R."/>
            <person name="Ramesh M."/>
            <person name="Dasgupta S."/>
            <person name="Bhattacharya A."/>
            <person name="Kirsebom L.A."/>
        </authorList>
    </citation>
    <scope>NUCLEOTIDE SEQUENCE [LARGE SCALE GENOMIC DNA]</scope>
    <source>
        <strain evidence="5 6">DSM 43826</strain>
    </source>
</reference>
<dbReference type="PANTHER" id="PTHR35333:SF3">
    <property type="entry name" value="BETA-LACTAMASE-TYPE TRANSPEPTIDASE FOLD CONTAINING PROTEIN"/>
    <property type="match status" value="1"/>
</dbReference>
<dbReference type="GO" id="GO:0008800">
    <property type="term" value="F:beta-lactamase activity"/>
    <property type="evidence" value="ECO:0007669"/>
    <property type="project" value="InterPro"/>
</dbReference>
<dbReference type="AlphaFoldDB" id="A0A0J6YBQ7"/>
<proteinExistence type="predicted"/>
<dbReference type="Gene3D" id="3.40.710.10">
    <property type="entry name" value="DD-peptidase/beta-lactamase superfamily"/>
    <property type="match status" value="1"/>
</dbReference>
<dbReference type="GO" id="GO:0030655">
    <property type="term" value="P:beta-lactam antibiotic catabolic process"/>
    <property type="evidence" value="ECO:0007669"/>
    <property type="project" value="InterPro"/>
</dbReference>
<dbReference type="GO" id="GO:0046677">
    <property type="term" value="P:response to antibiotic"/>
    <property type="evidence" value="ECO:0007669"/>
    <property type="project" value="InterPro"/>
</dbReference>
<dbReference type="InterPro" id="IPR006311">
    <property type="entry name" value="TAT_signal"/>
</dbReference>
<dbReference type="InterPro" id="IPR000871">
    <property type="entry name" value="Beta-lactam_class-A"/>
</dbReference>
<feature type="domain" description="Beta-lactamase class A catalytic" evidence="4">
    <location>
        <begin position="53"/>
        <end position="270"/>
    </location>
</feature>
<feature type="chain" id="PRO_5005285219" description="Beta-lactamase" evidence="3">
    <location>
        <begin position="30"/>
        <end position="300"/>
    </location>
</feature>
<sequence precursor="true">MNVPLTRRQALAGLAGTVAVLAVNSRAAATPVPDDTPTLDLTAVEDRTGARIGLYAMELGSGAALAHRAAERFAMCSTFKTYAVARVMQLAESGHQPLDASLPVVDADIVENSPVTSARVGGSMTVEEVCAAALIRSDNTAGNLLLRRIGGPPAITAFARSVGDNESRLDRWETELNTALPGDLRDTTTARALASGYREVLTGSALTDAARNRMLGWMAANETSQKRFRAGLPGGWTSADKTGAGDFGSTNDAGLLIGPEGQRIAIAVLTRSRDDRPDAEPFNDAIAEAVRLAIARFRRR</sequence>
<dbReference type="PROSITE" id="PS51318">
    <property type="entry name" value="TAT"/>
    <property type="match status" value="1"/>
</dbReference>
<dbReference type="RefSeq" id="WP_048472308.1">
    <property type="nucleotide sequence ID" value="NZ_JYNL01000064.1"/>
</dbReference>
<dbReference type="PATRIC" id="fig|37916.4.peg.5150"/>
<dbReference type="NCBIfam" id="NF033103">
    <property type="entry name" value="bla_class_A"/>
    <property type="match status" value="1"/>
</dbReference>
<dbReference type="Pfam" id="PF13354">
    <property type="entry name" value="Beta-lactamase2"/>
    <property type="match status" value="1"/>
</dbReference>
<evidence type="ECO:0000256" key="3">
    <source>
        <dbReference type="SAM" id="SignalP"/>
    </source>
</evidence>
<dbReference type="STRING" id="37916.MCHLDSM_05144"/>
<gene>
    <name evidence="5" type="primary">blaF_2</name>
    <name evidence="5" type="ORF">MCHLDSM_05144</name>
</gene>
<dbReference type="PANTHER" id="PTHR35333">
    <property type="entry name" value="BETA-LACTAMASE"/>
    <property type="match status" value="1"/>
</dbReference>
<dbReference type="SMR" id="A0A0J6YBQ7"/>
<dbReference type="EMBL" id="JYNL01000064">
    <property type="protein sequence ID" value="KMO70256.1"/>
    <property type="molecule type" value="Genomic_DNA"/>
</dbReference>
<evidence type="ECO:0000256" key="1">
    <source>
        <dbReference type="ARBA" id="ARBA00018879"/>
    </source>
</evidence>
<evidence type="ECO:0000313" key="6">
    <source>
        <dbReference type="Proteomes" id="UP000036513"/>
    </source>
</evidence>
<feature type="signal peptide" evidence="3">
    <location>
        <begin position="1"/>
        <end position="29"/>
    </location>
</feature>
<evidence type="ECO:0000256" key="2">
    <source>
        <dbReference type="ARBA" id="ARBA00030171"/>
    </source>
</evidence>
<dbReference type="InterPro" id="IPR012338">
    <property type="entry name" value="Beta-lactam/transpept-like"/>
</dbReference>
<accession>A0A0J6YBQ7</accession>
<evidence type="ECO:0000259" key="4">
    <source>
        <dbReference type="Pfam" id="PF13354"/>
    </source>
</evidence>
<organism evidence="5 6">
    <name type="scientific">Mycolicibacterium chlorophenolicum</name>
    <dbReference type="NCBI Taxonomy" id="37916"/>
    <lineage>
        <taxon>Bacteria</taxon>
        <taxon>Bacillati</taxon>
        <taxon>Actinomycetota</taxon>
        <taxon>Actinomycetes</taxon>
        <taxon>Mycobacteriales</taxon>
        <taxon>Mycobacteriaceae</taxon>
        <taxon>Mycolicibacterium</taxon>
    </lineage>
</organism>
<keyword evidence="5" id="KW-0378">Hydrolase</keyword>
<keyword evidence="3" id="KW-0732">Signal</keyword>
<dbReference type="SUPFAM" id="SSF56601">
    <property type="entry name" value="beta-lactamase/transpeptidase-like"/>
    <property type="match status" value="1"/>
</dbReference>
<dbReference type="PRINTS" id="PR00118">
    <property type="entry name" value="BLACTAMASEA"/>
</dbReference>
<comment type="caution">
    <text evidence="5">The sequence shown here is derived from an EMBL/GenBank/DDBJ whole genome shotgun (WGS) entry which is preliminary data.</text>
</comment>
<dbReference type="InterPro" id="IPR045155">
    <property type="entry name" value="Beta-lactam_cat"/>
</dbReference>
<dbReference type="Proteomes" id="UP000036513">
    <property type="component" value="Unassembled WGS sequence"/>
</dbReference>
<name>A0A0J6YBQ7_9MYCO</name>